<dbReference type="PANTHER" id="PTHR21663">
    <property type="entry name" value="HYPOTHETICAL HEAT DOMAIN-CONTAINING"/>
    <property type="match status" value="1"/>
</dbReference>
<name>A0A8S2UTS3_9BILA</name>
<dbReference type="GO" id="GO:0006897">
    <property type="term" value="P:endocytosis"/>
    <property type="evidence" value="ECO:0007669"/>
    <property type="project" value="TreeGrafter"/>
</dbReference>
<feature type="non-terminal residue" evidence="1">
    <location>
        <position position="80"/>
    </location>
</feature>
<feature type="non-terminal residue" evidence="1">
    <location>
        <position position="1"/>
    </location>
</feature>
<dbReference type="GO" id="GO:0005829">
    <property type="term" value="C:cytosol"/>
    <property type="evidence" value="ECO:0007669"/>
    <property type="project" value="GOC"/>
</dbReference>
<dbReference type="GO" id="GO:0016020">
    <property type="term" value="C:membrane"/>
    <property type="evidence" value="ECO:0007669"/>
    <property type="project" value="TreeGrafter"/>
</dbReference>
<reference evidence="1" key="1">
    <citation type="submission" date="2021-02" db="EMBL/GenBank/DDBJ databases">
        <authorList>
            <person name="Nowell W R."/>
        </authorList>
    </citation>
    <scope>NUCLEOTIDE SEQUENCE</scope>
</reference>
<dbReference type="InterPro" id="IPR016024">
    <property type="entry name" value="ARM-type_fold"/>
</dbReference>
<dbReference type="InterPro" id="IPR040108">
    <property type="entry name" value="Laa1/Sip1/HEATR5"/>
</dbReference>
<evidence type="ECO:0000313" key="1">
    <source>
        <dbReference type="EMBL" id="CAF4355514.1"/>
    </source>
</evidence>
<dbReference type="PANTHER" id="PTHR21663:SF0">
    <property type="entry name" value="HEAT REPEAT-CONTAINING PROTEIN 5B"/>
    <property type="match status" value="1"/>
</dbReference>
<proteinExistence type="predicted"/>
<dbReference type="GO" id="GO:0005794">
    <property type="term" value="C:Golgi apparatus"/>
    <property type="evidence" value="ECO:0007669"/>
    <property type="project" value="TreeGrafter"/>
</dbReference>
<dbReference type="GO" id="GO:0008104">
    <property type="term" value="P:intracellular protein localization"/>
    <property type="evidence" value="ECO:0007669"/>
    <property type="project" value="TreeGrafter"/>
</dbReference>
<accession>A0A8S2UTS3</accession>
<comment type="caution">
    <text evidence="1">The sequence shown here is derived from an EMBL/GenBank/DDBJ whole genome shotgun (WGS) entry which is preliminary data.</text>
</comment>
<sequence length="80" mass="9088">KDETAKLATVVVIGALYERLGRLVGRSYEDTVQLLLKMLKNGDSQMRFEIMFTFEHIINGLGSAGNNIHREIFKLAKTYI</sequence>
<organism evidence="1 2">
    <name type="scientific">Rotaria magnacalcarata</name>
    <dbReference type="NCBI Taxonomy" id="392030"/>
    <lineage>
        <taxon>Eukaryota</taxon>
        <taxon>Metazoa</taxon>
        <taxon>Spiralia</taxon>
        <taxon>Gnathifera</taxon>
        <taxon>Rotifera</taxon>
        <taxon>Eurotatoria</taxon>
        <taxon>Bdelloidea</taxon>
        <taxon>Philodinida</taxon>
        <taxon>Philodinidae</taxon>
        <taxon>Rotaria</taxon>
    </lineage>
</organism>
<gene>
    <name evidence="1" type="ORF">GIL414_LOCUS28161</name>
</gene>
<dbReference type="GO" id="GO:0030139">
    <property type="term" value="C:endocytic vesicle"/>
    <property type="evidence" value="ECO:0007669"/>
    <property type="project" value="TreeGrafter"/>
</dbReference>
<dbReference type="AlphaFoldDB" id="A0A8S2UTS3"/>
<dbReference type="EMBL" id="CAJOBJ010047064">
    <property type="protein sequence ID" value="CAF4355514.1"/>
    <property type="molecule type" value="Genomic_DNA"/>
</dbReference>
<dbReference type="GO" id="GO:0042147">
    <property type="term" value="P:retrograde transport, endosome to Golgi"/>
    <property type="evidence" value="ECO:0007669"/>
    <property type="project" value="TreeGrafter"/>
</dbReference>
<dbReference type="SUPFAM" id="SSF48371">
    <property type="entry name" value="ARM repeat"/>
    <property type="match status" value="1"/>
</dbReference>
<evidence type="ECO:0000313" key="2">
    <source>
        <dbReference type="Proteomes" id="UP000681720"/>
    </source>
</evidence>
<protein>
    <submittedName>
        <fullName evidence="1">Uncharacterized protein</fullName>
    </submittedName>
</protein>
<dbReference type="Proteomes" id="UP000681720">
    <property type="component" value="Unassembled WGS sequence"/>
</dbReference>